<dbReference type="InterPro" id="IPR056526">
    <property type="entry name" value="TRASH_HVO_1752"/>
</dbReference>
<reference evidence="2 3" key="1">
    <citation type="journal article" date="2013" name="Stand. Genomic Sci.">
        <title>Genomic Encyclopedia of Type Strains, Phase I: The one thousand microbial genomes (KMG-I) project.</title>
        <authorList>
            <person name="Kyrpides N.C."/>
            <person name="Woyke T."/>
            <person name="Eisen J.A."/>
            <person name="Garrity G."/>
            <person name="Lilburn T.G."/>
            <person name="Beck B.J."/>
            <person name="Whitman W.B."/>
            <person name="Hugenholtz P."/>
            <person name="Klenk H.P."/>
        </authorList>
    </citation>
    <scope>NUCLEOTIDE SEQUENCE [LARGE SCALE GENOMIC DNA]</scope>
    <source>
        <strain evidence="2 3">DSM 45044</strain>
    </source>
</reference>
<dbReference type="RefSeq" id="WP_147132701.1">
    <property type="nucleotide sequence ID" value="NZ_BAABIJ010000001.1"/>
</dbReference>
<dbReference type="AlphaFoldDB" id="A0A562VAI0"/>
<keyword evidence="3" id="KW-1185">Reference proteome</keyword>
<organism evidence="2 3">
    <name type="scientific">Stackebrandtia albiflava</name>
    <dbReference type="NCBI Taxonomy" id="406432"/>
    <lineage>
        <taxon>Bacteria</taxon>
        <taxon>Bacillati</taxon>
        <taxon>Actinomycetota</taxon>
        <taxon>Actinomycetes</taxon>
        <taxon>Glycomycetales</taxon>
        <taxon>Glycomycetaceae</taxon>
        <taxon>Stackebrandtia</taxon>
    </lineage>
</organism>
<accession>A0A562VAI0</accession>
<evidence type="ECO:0000259" key="1">
    <source>
        <dbReference type="SMART" id="SM00746"/>
    </source>
</evidence>
<dbReference type="Pfam" id="PF24273">
    <property type="entry name" value="TRASH_HVO_1752_C"/>
    <property type="match status" value="1"/>
</dbReference>
<evidence type="ECO:0000313" key="2">
    <source>
        <dbReference type="EMBL" id="TWJ14900.1"/>
    </source>
</evidence>
<protein>
    <recommendedName>
        <fullName evidence="1">TRASH domain-containing protein</fullName>
    </recommendedName>
</protein>
<gene>
    <name evidence="2" type="ORF">LX16_0593</name>
</gene>
<comment type="caution">
    <text evidence="2">The sequence shown here is derived from an EMBL/GenBank/DDBJ whole genome shotgun (WGS) entry which is preliminary data.</text>
</comment>
<dbReference type="EMBL" id="VLLL01000005">
    <property type="protein sequence ID" value="TWJ14900.1"/>
    <property type="molecule type" value="Genomic_DNA"/>
</dbReference>
<name>A0A562VAI0_9ACTN</name>
<dbReference type="Proteomes" id="UP000321617">
    <property type="component" value="Unassembled WGS sequence"/>
</dbReference>
<dbReference type="InterPro" id="IPR011017">
    <property type="entry name" value="TRASH_dom"/>
</dbReference>
<feature type="domain" description="TRASH" evidence="1">
    <location>
        <begin position="163"/>
        <end position="200"/>
    </location>
</feature>
<proteinExistence type="predicted"/>
<evidence type="ECO:0000313" key="3">
    <source>
        <dbReference type="Proteomes" id="UP000321617"/>
    </source>
</evidence>
<sequence>MLFIELLVPPGRYTTEQCGELAAGLTASRVLTSDEETAAATDPGVLDLYESLTDVVVREPVAWTGAGRPVNADGPARFLVTLHVGAWAKETAAHLIASVTRRITEFARGHGDAAPHVRVQVRGVPDGMYGLDGRVVTSSDFGDMIAEAKTRTDTEAPEGMLVDPTCGALVTIEEAVTLERDGVTYGFCCPGCRGRYARRLDRAGDTG</sequence>
<dbReference type="SMART" id="SM00746">
    <property type="entry name" value="TRASH"/>
    <property type="match status" value="1"/>
</dbReference>
<dbReference type="OrthoDB" id="1438441at2"/>